<evidence type="ECO:0000259" key="1">
    <source>
        <dbReference type="Pfam" id="PF13408"/>
    </source>
</evidence>
<name>A0A918WFD4_STRCJ</name>
<organism evidence="2 3">
    <name type="scientific">Streptomyces cinnamoneus</name>
    <name type="common">Streptoverticillium cinnamoneum</name>
    <dbReference type="NCBI Taxonomy" id="53446"/>
    <lineage>
        <taxon>Bacteria</taxon>
        <taxon>Bacillati</taxon>
        <taxon>Actinomycetota</taxon>
        <taxon>Actinomycetes</taxon>
        <taxon>Kitasatosporales</taxon>
        <taxon>Streptomycetaceae</taxon>
        <taxon>Streptomyces</taxon>
        <taxon>Streptomyces cinnamoneus group</taxon>
    </lineage>
</organism>
<evidence type="ECO:0000313" key="2">
    <source>
        <dbReference type="EMBL" id="GHC37235.1"/>
    </source>
</evidence>
<sequence>MSVGEGIITVGERELILRQLEARTFPLAGKRHGHKQGKSLLTGIARCGLCGARMGKAGTSYQCSSHRMGRGCSGVPARVESIDDYVTRAFLSRLPSPTGSPDGFATGSRG</sequence>
<reference evidence="2" key="2">
    <citation type="submission" date="2020-09" db="EMBL/GenBank/DDBJ databases">
        <authorList>
            <person name="Sun Q."/>
            <person name="Ohkuma M."/>
        </authorList>
    </citation>
    <scope>NUCLEOTIDE SEQUENCE</scope>
    <source>
        <strain evidence="2">JCM 4633</strain>
    </source>
</reference>
<dbReference type="AlphaFoldDB" id="A0A918WFD4"/>
<gene>
    <name evidence="2" type="ORF">GCM10010507_08240</name>
</gene>
<protein>
    <recommendedName>
        <fullName evidence="1">Recombinase zinc beta ribbon domain-containing protein</fullName>
    </recommendedName>
</protein>
<dbReference type="InterPro" id="IPR025827">
    <property type="entry name" value="Zn_ribbon_recom_dom"/>
</dbReference>
<accession>A0A918WFD4</accession>
<reference evidence="2" key="1">
    <citation type="journal article" date="2014" name="Int. J. Syst. Evol. Microbiol.">
        <title>Complete genome sequence of Corynebacterium casei LMG S-19264T (=DSM 44701T), isolated from a smear-ripened cheese.</title>
        <authorList>
            <consortium name="US DOE Joint Genome Institute (JGI-PGF)"/>
            <person name="Walter F."/>
            <person name="Albersmeier A."/>
            <person name="Kalinowski J."/>
            <person name="Ruckert C."/>
        </authorList>
    </citation>
    <scope>NUCLEOTIDE SEQUENCE</scope>
    <source>
        <strain evidence="2">JCM 4633</strain>
    </source>
</reference>
<comment type="caution">
    <text evidence="2">The sequence shown here is derived from an EMBL/GenBank/DDBJ whole genome shotgun (WGS) entry which is preliminary data.</text>
</comment>
<dbReference type="RefSeq" id="WP_190108233.1">
    <property type="nucleotide sequence ID" value="NZ_BMVB01000002.1"/>
</dbReference>
<proteinExistence type="predicted"/>
<feature type="domain" description="Recombinase zinc beta ribbon" evidence="1">
    <location>
        <begin position="40"/>
        <end position="89"/>
    </location>
</feature>
<dbReference type="Pfam" id="PF13408">
    <property type="entry name" value="Zn_ribbon_recom"/>
    <property type="match status" value="1"/>
</dbReference>
<dbReference type="Proteomes" id="UP000646244">
    <property type="component" value="Unassembled WGS sequence"/>
</dbReference>
<evidence type="ECO:0000313" key="3">
    <source>
        <dbReference type="Proteomes" id="UP000646244"/>
    </source>
</evidence>
<dbReference type="EMBL" id="BMVB01000002">
    <property type="protein sequence ID" value="GHC37235.1"/>
    <property type="molecule type" value="Genomic_DNA"/>
</dbReference>